<dbReference type="InterPro" id="IPR008253">
    <property type="entry name" value="Marvel"/>
</dbReference>
<accession>A0ABM4C5V4</accession>
<feature type="transmembrane region" description="Helical" evidence="8">
    <location>
        <begin position="90"/>
        <end position="110"/>
    </location>
</feature>
<name>A0ABM4C5V4_HYDVU</name>
<reference evidence="11" key="1">
    <citation type="submission" date="2025-08" db="UniProtKB">
        <authorList>
            <consortium name="RefSeq"/>
        </authorList>
    </citation>
    <scope>IDENTIFICATION</scope>
</reference>
<dbReference type="RefSeq" id="XP_065656967.1">
    <property type="nucleotide sequence ID" value="XM_065800895.1"/>
</dbReference>
<evidence type="ECO:0000256" key="8">
    <source>
        <dbReference type="SAM" id="Phobius"/>
    </source>
</evidence>
<feature type="compositionally biased region" description="Polar residues" evidence="7">
    <location>
        <begin position="222"/>
        <end position="235"/>
    </location>
</feature>
<evidence type="ECO:0000256" key="1">
    <source>
        <dbReference type="ARBA" id="ARBA00004141"/>
    </source>
</evidence>
<evidence type="ECO:0000256" key="6">
    <source>
        <dbReference type="ARBA" id="ARBA00023180"/>
    </source>
</evidence>
<keyword evidence="10" id="KW-1185">Reference proteome</keyword>
<dbReference type="InterPro" id="IPR001285">
    <property type="entry name" value="Synaptophysin/porin"/>
</dbReference>
<feature type="transmembrane region" description="Helical" evidence="8">
    <location>
        <begin position="130"/>
        <end position="151"/>
    </location>
</feature>
<proteinExistence type="inferred from homology"/>
<evidence type="ECO:0000259" key="9">
    <source>
        <dbReference type="Pfam" id="PF01284"/>
    </source>
</evidence>
<feature type="transmembrane region" description="Helical" evidence="8">
    <location>
        <begin position="186"/>
        <end position="211"/>
    </location>
</feature>
<evidence type="ECO:0000313" key="11">
    <source>
        <dbReference type="RefSeq" id="XP_065656967.1"/>
    </source>
</evidence>
<evidence type="ECO:0000256" key="2">
    <source>
        <dbReference type="ARBA" id="ARBA00006476"/>
    </source>
</evidence>
<sequence>MRNSPNFGVLNEPRGFIKILEVLLAIFAFSCATGYRGHIEVIQEFGAGSPYSAKTTFSYPFDTKVDLPLKYNDTITNLELIFNQRSSSEFFVVIGVFCFLYCLIILVYYVMFEEENAQSSTATGMLSLPVIDFCVGAFWALFWFFSSCAFASATNGIKKAADIEKSVHMLDACINEYKCTFIGAKYAALTIAILLGFLNVFVWSGNMWFLWKETPWHTANRRNQPATLGGQSHQSAPAAPI</sequence>
<dbReference type="GeneID" id="105849944"/>
<feature type="domain" description="MARVEL" evidence="9">
    <location>
        <begin position="12"/>
        <end position="209"/>
    </location>
</feature>
<feature type="region of interest" description="Disordered" evidence="7">
    <location>
        <begin position="222"/>
        <end position="241"/>
    </location>
</feature>
<dbReference type="Proteomes" id="UP001652625">
    <property type="component" value="Chromosome 07"/>
</dbReference>
<feature type="transmembrane region" description="Helical" evidence="8">
    <location>
        <begin position="15"/>
        <end position="35"/>
    </location>
</feature>
<gene>
    <name evidence="11" type="primary">LOC105849944</name>
</gene>
<evidence type="ECO:0000256" key="3">
    <source>
        <dbReference type="ARBA" id="ARBA00022692"/>
    </source>
</evidence>
<evidence type="ECO:0000256" key="5">
    <source>
        <dbReference type="ARBA" id="ARBA00023136"/>
    </source>
</evidence>
<organism evidence="10 11">
    <name type="scientific">Hydra vulgaris</name>
    <name type="common">Hydra</name>
    <name type="synonym">Hydra attenuata</name>
    <dbReference type="NCBI Taxonomy" id="6087"/>
    <lineage>
        <taxon>Eukaryota</taxon>
        <taxon>Metazoa</taxon>
        <taxon>Cnidaria</taxon>
        <taxon>Hydrozoa</taxon>
        <taxon>Hydroidolina</taxon>
        <taxon>Anthoathecata</taxon>
        <taxon>Aplanulata</taxon>
        <taxon>Hydridae</taxon>
        <taxon>Hydra</taxon>
    </lineage>
</organism>
<comment type="subcellular location">
    <subcellularLocation>
        <location evidence="1">Membrane</location>
        <topology evidence="1">Multi-pass membrane protein</topology>
    </subcellularLocation>
</comment>
<dbReference type="Pfam" id="PF01284">
    <property type="entry name" value="MARVEL"/>
    <property type="match status" value="1"/>
</dbReference>
<dbReference type="PANTHER" id="PTHR10306:SF17">
    <property type="entry name" value="MARVEL DOMAIN-CONTAINING PROTEIN"/>
    <property type="match status" value="1"/>
</dbReference>
<dbReference type="PRINTS" id="PR00220">
    <property type="entry name" value="SYNAPTOPHYSN"/>
</dbReference>
<evidence type="ECO:0000313" key="10">
    <source>
        <dbReference type="Proteomes" id="UP001652625"/>
    </source>
</evidence>
<dbReference type="PANTHER" id="PTHR10306">
    <property type="entry name" value="SYNAPTOPHYSIN"/>
    <property type="match status" value="1"/>
</dbReference>
<keyword evidence="3 8" id="KW-0812">Transmembrane</keyword>
<comment type="similarity">
    <text evidence="2">Belongs to the synaptophysin/synaptobrevin family.</text>
</comment>
<keyword evidence="5 8" id="KW-0472">Membrane</keyword>
<keyword evidence="6" id="KW-0325">Glycoprotein</keyword>
<evidence type="ECO:0000256" key="7">
    <source>
        <dbReference type="SAM" id="MobiDB-lite"/>
    </source>
</evidence>
<keyword evidence="4 8" id="KW-1133">Transmembrane helix</keyword>
<evidence type="ECO:0000256" key="4">
    <source>
        <dbReference type="ARBA" id="ARBA00022989"/>
    </source>
</evidence>
<protein>
    <submittedName>
        <fullName evidence="11">Synaptophysin-like protein 1</fullName>
    </submittedName>
</protein>